<dbReference type="Pfam" id="PF00672">
    <property type="entry name" value="HAMP"/>
    <property type="match status" value="1"/>
</dbReference>
<evidence type="ECO:0000256" key="9">
    <source>
        <dbReference type="ARBA" id="ARBA00022741"/>
    </source>
</evidence>
<dbReference type="CDD" id="cd06225">
    <property type="entry name" value="HAMP"/>
    <property type="match status" value="1"/>
</dbReference>
<evidence type="ECO:0000256" key="10">
    <source>
        <dbReference type="ARBA" id="ARBA00022777"/>
    </source>
</evidence>
<dbReference type="InterPro" id="IPR003594">
    <property type="entry name" value="HATPase_dom"/>
</dbReference>
<evidence type="ECO:0000256" key="5">
    <source>
        <dbReference type="ARBA" id="ARBA00022475"/>
    </source>
</evidence>
<dbReference type="Gene3D" id="3.30.450.20">
    <property type="entry name" value="PAS domain"/>
    <property type="match status" value="1"/>
</dbReference>
<dbReference type="InterPro" id="IPR036097">
    <property type="entry name" value="HisK_dim/P_sf"/>
</dbReference>
<dbReference type="InterPro" id="IPR005467">
    <property type="entry name" value="His_kinase_dom"/>
</dbReference>
<keyword evidence="16" id="KW-1185">Reference proteome</keyword>
<dbReference type="GO" id="GO:0000155">
    <property type="term" value="F:phosphorelay sensor kinase activity"/>
    <property type="evidence" value="ECO:0007669"/>
    <property type="project" value="InterPro"/>
</dbReference>
<dbReference type="FunFam" id="1.10.287.130:FF:000001">
    <property type="entry name" value="Two-component sensor histidine kinase"/>
    <property type="match status" value="1"/>
</dbReference>
<dbReference type="InterPro" id="IPR050351">
    <property type="entry name" value="BphY/WalK/GraS-like"/>
</dbReference>
<evidence type="ECO:0000256" key="3">
    <source>
        <dbReference type="ARBA" id="ARBA00004314"/>
    </source>
</evidence>
<sequence>MNIRTKLTLGFLTVLLLLLALGGYASWAVRHLDATERRIRQTNFYSVEMGQQMLRALDQLAEPNSSPVGLTTFRRALTRAGSNITEPGEQALIDSLTQEFARYQRLRYTAAGAAQPLVLQLLRQQTHRLVELNIEALKAKSRVADRAASRAVQTVLALAVLAALLTLGLVRGVPEAVDNSLHSLRLAIRHATQHDFTTTIPVESHDELGLVARAFNQMLVELQDFRSSTISAQILERNRLASVVNSLDEGLLLLDQHGRIILANPVICRLLGLAGELLIGRPAADIAVRNERLRAILEPLNAPNRHQAAQEVPVLSFTQRGEETYYRLWVHDIVAYNEAEEQMQFAGHILSLRNVSEFKKLDQMKSNFLATVSHELKTPLASISLSSKLLLHERTDAAERERIVAGIRQETQRLQRMVAELIDVSRLEAGAGIQLDVRPTRLADVVHYATDTVQAQLDDKHVRLDLQLPADLPAVRADAEKTTWVLINLLANAVRYSPEGGCLRVQAEAQPDCVQLSVRDCGPGIAPEYHEQIFQRFGQAPDQGRHRGSSGLGLSISREFIAAQGGRLWVESAVGEGSTFRFTLPLA</sequence>
<evidence type="ECO:0000256" key="8">
    <source>
        <dbReference type="ARBA" id="ARBA00022692"/>
    </source>
</evidence>
<evidence type="ECO:0000313" key="16">
    <source>
        <dbReference type="Proteomes" id="UP000326380"/>
    </source>
</evidence>
<keyword evidence="7" id="KW-0808">Transferase</keyword>
<dbReference type="AlphaFoldDB" id="A0A7L4ZTR5"/>
<dbReference type="Gene3D" id="1.10.287.130">
    <property type="match status" value="1"/>
</dbReference>
<evidence type="ECO:0000256" key="4">
    <source>
        <dbReference type="ARBA" id="ARBA00012438"/>
    </source>
</evidence>
<dbReference type="RefSeq" id="WP_151077587.1">
    <property type="nucleotide sequence ID" value="NZ_CP047647.1"/>
</dbReference>
<dbReference type="GO" id="GO:0005886">
    <property type="term" value="C:plasma membrane"/>
    <property type="evidence" value="ECO:0007669"/>
    <property type="project" value="UniProtKB-SubCell"/>
</dbReference>
<keyword evidence="14" id="KW-0472">Membrane</keyword>
<dbReference type="InterPro" id="IPR003661">
    <property type="entry name" value="HisK_dim/P_dom"/>
</dbReference>
<dbReference type="PANTHER" id="PTHR42878">
    <property type="entry name" value="TWO-COMPONENT HISTIDINE KINASE"/>
    <property type="match status" value="1"/>
</dbReference>
<dbReference type="SUPFAM" id="SSF55874">
    <property type="entry name" value="ATPase domain of HSP90 chaperone/DNA topoisomerase II/histidine kinase"/>
    <property type="match status" value="1"/>
</dbReference>
<keyword evidence="10 15" id="KW-0418">Kinase</keyword>
<evidence type="ECO:0000256" key="6">
    <source>
        <dbReference type="ARBA" id="ARBA00022553"/>
    </source>
</evidence>
<comment type="catalytic activity">
    <reaction evidence="1">
        <text>ATP + protein L-histidine = ADP + protein N-phospho-L-histidine.</text>
        <dbReference type="EC" id="2.7.13.3"/>
    </reaction>
</comment>
<keyword evidence="6" id="KW-0597">Phosphoprotein</keyword>
<dbReference type="CDD" id="cd00082">
    <property type="entry name" value="HisKA"/>
    <property type="match status" value="1"/>
</dbReference>
<dbReference type="InterPro" id="IPR035965">
    <property type="entry name" value="PAS-like_dom_sf"/>
</dbReference>
<evidence type="ECO:0000256" key="2">
    <source>
        <dbReference type="ARBA" id="ARBA00004236"/>
    </source>
</evidence>
<protein>
    <recommendedName>
        <fullName evidence="4">histidine kinase</fullName>
        <ecNumber evidence="4">2.7.13.3</ecNumber>
    </recommendedName>
</protein>
<evidence type="ECO:0000256" key="11">
    <source>
        <dbReference type="ARBA" id="ARBA00022840"/>
    </source>
</evidence>
<evidence type="ECO:0000313" key="15">
    <source>
        <dbReference type="EMBL" id="KAA9339886.1"/>
    </source>
</evidence>
<name>A0A7L4ZTR5_9BACT</name>
<keyword evidence="12" id="KW-1133">Transmembrane helix</keyword>
<dbReference type="GO" id="GO:0005524">
    <property type="term" value="F:ATP binding"/>
    <property type="evidence" value="ECO:0007669"/>
    <property type="project" value="UniProtKB-KW"/>
</dbReference>
<dbReference type="EMBL" id="VTWU01000001">
    <property type="protein sequence ID" value="KAA9339886.1"/>
    <property type="molecule type" value="Genomic_DNA"/>
</dbReference>
<organism evidence="15 16">
    <name type="scientific">Hymenobacter busanensis</name>
    <dbReference type="NCBI Taxonomy" id="2607656"/>
    <lineage>
        <taxon>Bacteria</taxon>
        <taxon>Pseudomonadati</taxon>
        <taxon>Bacteroidota</taxon>
        <taxon>Cytophagia</taxon>
        <taxon>Cytophagales</taxon>
        <taxon>Hymenobacteraceae</taxon>
        <taxon>Hymenobacter</taxon>
    </lineage>
</organism>
<dbReference type="InterPro" id="IPR004358">
    <property type="entry name" value="Sig_transdc_His_kin-like_C"/>
</dbReference>
<comment type="caution">
    <text evidence="15">The sequence shown here is derived from an EMBL/GenBank/DDBJ whole genome shotgun (WGS) entry which is preliminary data.</text>
</comment>
<evidence type="ECO:0000256" key="14">
    <source>
        <dbReference type="ARBA" id="ARBA00023136"/>
    </source>
</evidence>
<dbReference type="FunFam" id="3.30.565.10:FF:000023">
    <property type="entry name" value="PAS domain-containing sensor histidine kinase"/>
    <property type="match status" value="1"/>
</dbReference>
<dbReference type="SUPFAM" id="SSF55785">
    <property type="entry name" value="PYP-like sensor domain (PAS domain)"/>
    <property type="match status" value="1"/>
</dbReference>
<evidence type="ECO:0000256" key="1">
    <source>
        <dbReference type="ARBA" id="ARBA00000085"/>
    </source>
</evidence>
<dbReference type="PRINTS" id="PR00344">
    <property type="entry name" value="BCTRLSENSOR"/>
</dbReference>
<dbReference type="PANTHER" id="PTHR42878:SF7">
    <property type="entry name" value="SENSOR HISTIDINE KINASE GLRK"/>
    <property type="match status" value="1"/>
</dbReference>
<dbReference type="GO" id="GO:0000156">
    <property type="term" value="F:phosphorelay response regulator activity"/>
    <property type="evidence" value="ECO:0007669"/>
    <property type="project" value="TreeGrafter"/>
</dbReference>
<dbReference type="GO" id="GO:0030295">
    <property type="term" value="F:protein kinase activator activity"/>
    <property type="evidence" value="ECO:0007669"/>
    <property type="project" value="TreeGrafter"/>
</dbReference>
<dbReference type="GO" id="GO:0045121">
    <property type="term" value="C:membrane raft"/>
    <property type="evidence" value="ECO:0007669"/>
    <property type="project" value="UniProtKB-SubCell"/>
</dbReference>
<reference evidence="15 16" key="1">
    <citation type="submission" date="2019-09" db="EMBL/GenBank/DDBJ databases">
        <title>Genome sequence of Hymenobacter sp. M3.</title>
        <authorList>
            <person name="Srinivasan S."/>
        </authorList>
    </citation>
    <scope>NUCLEOTIDE SEQUENCE [LARGE SCALE GENOMIC DNA]</scope>
    <source>
        <strain evidence="15 16">M3</strain>
    </source>
</reference>
<dbReference type="PROSITE" id="PS50109">
    <property type="entry name" value="HIS_KIN"/>
    <property type="match status" value="1"/>
</dbReference>
<dbReference type="NCBIfam" id="TIGR00229">
    <property type="entry name" value="sensory_box"/>
    <property type="match status" value="1"/>
</dbReference>
<evidence type="ECO:0000256" key="7">
    <source>
        <dbReference type="ARBA" id="ARBA00022679"/>
    </source>
</evidence>
<dbReference type="PROSITE" id="PS50112">
    <property type="entry name" value="PAS"/>
    <property type="match status" value="1"/>
</dbReference>
<dbReference type="SMART" id="SM00387">
    <property type="entry name" value="HATPase_c"/>
    <property type="match status" value="1"/>
</dbReference>
<dbReference type="InterPro" id="IPR000014">
    <property type="entry name" value="PAS"/>
</dbReference>
<dbReference type="Pfam" id="PF02518">
    <property type="entry name" value="HATPase_c"/>
    <property type="match status" value="1"/>
</dbReference>
<proteinExistence type="predicted"/>
<keyword evidence="9" id="KW-0547">Nucleotide-binding</keyword>
<dbReference type="SUPFAM" id="SSF47384">
    <property type="entry name" value="Homodimeric domain of signal transducing histidine kinase"/>
    <property type="match status" value="1"/>
</dbReference>
<dbReference type="InterPro" id="IPR036890">
    <property type="entry name" value="HATPase_C_sf"/>
</dbReference>
<keyword evidence="11" id="KW-0067">ATP-binding</keyword>
<dbReference type="GO" id="GO:0007234">
    <property type="term" value="P:osmosensory signaling via phosphorelay pathway"/>
    <property type="evidence" value="ECO:0007669"/>
    <property type="project" value="TreeGrafter"/>
</dbReference>
<dbReference type="Pfam" id="PF13188">
    <property type="entry name" value="PAS_8"/>
    <property type="match status" value="1"/>
</dbReference>
<evidence type="ECO:0000256" key="12">
    <source>
        <dbReference type="ARBA" id="ARBA00022989"/>
    </source>
</evidence>
<dbReference type="Pfam" id="PF00512">
    <property type="entry name" value="HisKA"/>
    <property type="match status" value="1"/>
</dbReference>
<dbReference type="InterPro" id="IPR003660">
    <property type="entry name" value="HAMP_dom"/>
</dbReference>
<dbReference type="Proteomes" id="UP000326380">
    <property type="component" value="Unassembled WGS sequence"/>
</dbReference>
<keyword evidence="5" id="KW-1003">Cell membrane</keyword>
<dbReference type="SMART" id="SM00091">
    <property type="entry name" value="PAS"/>
    <property type="match status" value="1"/>
</dbReference>
<dbReference type="SMART" id="SM00388">
    <property type="entry name" value="HisKA"/>
    <property type="match status" value="1"/>
</dbReference>
<dbReference type="Gene3D" id="6.10.340.10">
    <property type="match status" value="1"/>
</dbReference>
<dbReference type="SMART" id="SM00304">
    <property type="entry name" value="HAMP"/>
    <property type="match status" value="1"/>
</dbReference>
<dbReference type="SUPFAM" id="SSF158472">
    <property type="entry name" value="HAMP domain-like"/>
    <property type="match status" value="1"/>
</dbReference>
<gene>
    <name evidence="15" type="ORF">F0P96_04520</name>
</gene>
<dbReference type="PROSITE" id="PS50885">
    <property type="entry name" value="HAMP"/>
    <property type="match status" value="1"/>
</dbReference>
<evidence type="ECO:0000256" key="13">
    <source>
        <dbReference type="ARBA" id="ARBA00023012"/>
    </source>
</evidence>
<keyword evidence="8" id="KW-0812">Transmembrane</keyword>
<dbReference type="Gene3D" id="3.30.565.10">
    <property type="entry name" value="Histidine kinase-like ATPase, C-terminal domain"/>
    <property type="match status" value="1"/>
</dbReference>
<dbReference type="CDD" id="cd00130">
    <property type="entry name" value="PAS"/>
    <property type="match status" value="1"/>
</dbReference>
<accession>A0A7L4ZTR5</accession>
<comment type="subcellular location">
    <subcellularLocation>
        <location evidence="2">Cell membrane</location>
    </subcellularLocation>
    <subcellularLocation>
        <location evidence="3">Membrane raft</location>
        <topology evidence="3">Multi-pass membrane protein</topology>
    </subcellularLocation>
</comment>
<dbReference type="EC" id="2.7.13.3" evidence="4"/>
<keyword evidence="13" id="KW-0902">Two-component regulatory system</keyword>